<dbReference type="OrthoDB" id="1923775at2759"/>
<dbReference type="SUPFAM" id="SSF56024">
    <property type="entry name" value="Phospholipase D/nuclease"/>
    <property type="match status" value="2"/>
</dbReference>
<organism evidence="2">
    <name type="scientific">Cyprideis torosa</name>
    <dbReference type="NCBI Taxonomy" id="163714"/>
    <lineage>
        <taxon>Eukaryota</taxon>
        <taxon>Metazoa</taxon>
        <taxon>Ecdysozoa</taxon>
        <taxon>Arthropoda</taxon>
        <taxon>Crustacea</taxon>
        <taxon>Oligostraca</taxon>
        <taxon>Ostracoda</taxon>
        <taxon>Podocopa</taxon>
        <taxon>Podocopida</taxon>
        <taxon>Cytherocopina</taxon>
        <taxon>Cytheroidea</taxon>
        <taxon>Cytherideidae</taxon>
        <taxon>Cyprideis</taxon>
    </lineage>
</organism>
<dbReference type="PANTHER" id="PTHR10185">
    <property type="entry name" value="PHOSPHOLIPASE D - RELATED"/>
    <property type="match status" value="1"/>
</dbReference>
<dbReference type="Gene3D" id="3.30.870.10">
    <property type="entry name" value="Endonuclease Chain A"/>
    <property type="match status" value="2"/>
</dbReference>
<accession>A0A7R8ZNU5</accession>
<dbReference type="GO" id="GO:0003824">
    <property type="term" value="F:catalytic activity"/>
    <property type="evidence" value="ECO:0007669"/>
    <property type="project" value="InterPro"/>
</dbReference>
<evidence type="ECO:0000256" key="1">
    <source>
        <dbReference type="ARBA" id="ARBA00008664"/>
    </source>
</evidence>
<dbReference type="SMART" id="SM00155">
    <property type="entry name" value="PLDc"/>
    <property type="match status" value="2"/>
</dbReference>
<dbReference type="CDD" id="cd09107">
    <property type="entry name" value="PLDc_vPLD3_4_5_like_2"/>
    <property type="match status" value="1"/>
</dbReference>
<dbReference type="PANTHER" id="PTHR10185:SF17">
    <property type="entry name" value="GM01519P-RELATED"/>
    <property type="match status" value="1"/>
</dbReference>
<dbReference type="PROSITE" id="PS50035">
    <property type="entry name" value="PLD"/>
    <property type="match status" value="2"/>
</dbReference>
<dbReference type="InterPro" id="IPR001736">
    <property type="entry name" value="PLipase_D/transphosphatidylase"/>
</dbReference>
<dbReference type="InterPro" id="IPR050874">
    <property type="entry name" value="Diverse_PLD-related"/>
</dbReference>
<gene>
    <name evidence="2" type="ORF">CTOB1V02_LOCUS4090</name>
</gene>
<name>A0A7R8ZNU5_9CRUS</name>
<protein>
    <submittedName>
        <fullName evidence="2">Uncharacterized protein</fullName>
    </submittedName>
</protein>
<dbReference type="InterPro" id="IPR032803">
    <property type="entry name" value="PLDc_3"/>
</dbReference>
<dbReference type="EMBL" id="OB660765">
    <property type="protein sequence ID" value="CAD7226166.1"/>
    <property type="molecule type" value="Genomic_DNA"/>
</dbReference>
<evidence type="ECO:0000313" key="2">
    <source>
        <dbReference type="EMBL" id="CAD7226166.1"/>
    </source>
</evidence>
<dbReference type="AlphaFoldDB" id="A0A7R8ZNU5"/>
<proteinExistence type="inferred from homology"/>
<dbReference type="Pfam" id="PF13918">
    <property type="entry name" value="PLDc_3"/>
    <property type="match status" value="1"/>
</dbReference>
<reference evidence="2" key="1">
    <citation type="submission" date="2020-11" db="EMBL/GenBank/DDBJ databases">
        <authorList>
            <person name="Tran Van P."/>
        </authorList>
    </citation>
    <scope>NUCLEOTIDE SEQUENCE</scope>
</reference>
<comment type="similarity">
    <text evidence="1">Belongs to the phospholipase D family.</text>
</comment>
<sequence>MTWRTPLMEEGSSSQTSKQKLSIWIRMAVIVLLVATAICFGLVLAAALEGPKEKIPSGKTGVDSVAFYTDIKDRCDNDFDSECQLEIVESIPIGLVFPPNSPKTRSTFEAWKELLAVSQESIDIGSFYWTLRGSDIGIDDPSQDEGVEILEELKKKGNILRVVWSTPDSVESGGDIQQLIDAGAQIRDLNMTKFLGAGVLHTKVWLVDGLHGYVGSANMDFRSLTQVKELGIVMKNCSCLVQDLAKIFEVYWLMANASEIPEKWPESLSTSWNSSRPLQTADFKVFASSAPPAFNPEGRTNDVDAIVKAIDEAEEFVYVAVMDYFPQALYRGGRNNTFWPVIDDALKRAAVDRGVDVRLMASKWNHTRTALTGYLCSLNSIGSHVSYASIETRFFQVPFTDPGQHQIPFSRVNHNKYMVTDRLAYVGTSNWSQDYFTDTCGIGLNVKQLSEGNSTKQDQLFQERLKQIFLRDWNSEYTHEVECCVT</sequence>